<evidence type="ECO:0000256" key="2">
    <source>
        <dbReference type="SAM" id="Phobius"/>
    </source>
</evidence>
<gene>
    <name evidence="4" type="ORF">PRG01_1017300</name>
</gene>
<proteinExistence type="inferred from homology"/>
<protein>
    <recommendedName>
        <fullName evidence="3">DUF155 domain-containing protein</fullName>
    </recommendedName>
</protein>
<dbReference type="PANTHER" id="PTHR16255:SF1">
    <property type="entry name" value="REQUIRED FOR MEIOTIC NUCLEAR DIVISION PROTEIN 1 HOMOLOG"/>
    <property type="match status" value="1"/>
</dbReference>
<feature type="domain" description="DUF155" evidence="3">
    <location>
        <begin position="464"/>
        <end position="728"/>
    </location>
</feature>
<evidence type="ECO:0000313" key="5">
    <source>
        <dbReference type="Proteomes" id="UP000240500"/>
    </source>
</evidence>
<dbReference type="EMBL" id="LT969573">
    <property type="protein sequence ID" value="SOV79777.1"/>
    <property type="molecule type" value="Genomic_DNA"/>
</dbReference>
<dbReference type="InterPro" id="IPR003734">
    <property type="entry name" value="DUF155"/>
</dbReference>
<organism evidence="4 5">
    <name type="scientific">Plasmodium reichenowi</name>
    <dbReference type="NCBI Taxonomy" id="5854"/>
    <lineage>
        <taxon>Eukaryota</taxon>
        <taxon>Sar</taxon>
        <taxon>Alveolata</taxon>
        <taxon>Apicomplexa</taxon>
        <taxon>Aconoidasida</taxon>
        <taxon>Haemosporida</taxon>
        <taxon>Plasmodiidae</taxon>
        <taxon>Plasmodium</taxon>
        <taxon>Plasmodium (Laverania)</taxon>
    </lineage>
</organism>
<dbReference type="VEuPathDB" id="PlasmoDB:PRCDC_1018200"/>
<keyword evidence="2" id="KW-0472">Membrane</keyword>
<keyword evidence="2" id="KW-0812">Transmembrane</keyword>
<dbReference type="InterPro" id="IPR051624">
    <property type="entry name" value="RMD1/Sad1-interacting"/>
</dbReference>
<keyword evidence="2" id="KW-1133">Transmembrane helix</keyword>
<accession>A0A2P9DFM2</accession>
<reference evidence="4 5" key="1">
    <citation type="submission" date="2016-09" db="EMBL/GenBank/DDBJ databases">
        <authorList>
            <consortium name="Pathogen Informatics"/>
        </authorList>
    </citation>
    <scope>NUCLEOTIDE SEQUENCE [LARGE SCALE GENOMIC DNA]</scope>
</reference>
<sequence>MVHIQESSYNSQKNNDKIICIRKNENCRITYHNLYDEFFSSSERDNNNVYRRSQYKDKKIIDNCLYNYKNSSILKRKNKNKLIKVKTECVHNNIFFSDTDLNNKKKHDAHNMNFKCHKAYSVDNTSFDYNNNNKKYIYNNNNKKYIYNNNKKYIYNNNKKYIYNNKKNIYIIIKKNIYIIIKKKIYIIIKKNIYIIIKKNIYIIIKKKIYIIIMIINLFQNDVNSFSHYKRRNYKKKKEMDIKYKSKTNDDNYKEMKNMIKKEYIKFDDIKNNPNKYYDVLKNNKKDISFLLSNSNDNIIYRNNHKSIYNNLEKMTDPKLGPFENMNNLTTNIKNKKYYPNITNEYVSHNNYNDITEDEENKIIKINMNPIYHSTNSSSVPRCNHLFSVKLLCHAKCYNLIKISHIFFSKQITYKWFDNYNILCAFLSPEKEVHEFYSSVDFYKIENLNLKKNVTSSKSCKYILFIFKNGSVIIWENFNNHKKNDNFIKKILLFLNSFSDELLPVYLEQEDTIFFFQGHQHNKWNGQCVTNMKKNNIIKKKGKRNNSYLFKKKDKTKKCIHIIKKNSRQNDKNNYNKSNELREMKKKKKKKKLKIKVSYEQKRKKENNINTFVNNGVIYLTNTSLEQKLTASFALSQSIQLDVHEMMMDIAINTLFKISKEIAKKGTCIISKETISRMMNVYSSIINVNAVQDFLDIPEYFWNKVEYEHAWFEIYKYMEIPERIKILNKRYNYYKDFLKVIKTEVYNKKTFYTYRIVMLLLFIHVLALLLNDFLFV</sequence>
<dbReference type="PANTHER" id="PTHR16255">
    <property type="entry name" value="REQUIRED FOR MEIOTIC NUCLEAR DIVISION PROTEIN 1 HOMOLOG"/>
    <property type="match status" value="1"/>
</dbReference>
<feature type="transmembrane region" description="Helical" evidence="2">
    <location>
        <begin position="752"/>
        <end position="775"/>
    </location>
</feature>
<dbReference type="VEuPathDB" id="PlasmoDB:PRG01_1017300"/>
<dbReference type="Proteomes" id="UP000240500">
    <property type="component" value="Chromosome 10"/>
</dbReference>
<evidence type="ECO:0000259" key="3">
    <source>
        <dbReference type="Pfam" id="PF02582"/>
    </source>
</evidence>
<dbReference type="AlphaFoldDB" id="A0A2P9DFM2"/>
<dbReference type="Pfam" id="PF02582">
    <property type="entry name" value="DUF155"/>
    <property type="match status" value="1"/>
</dbReference>
<evidence type="ECO:0000313" key="4">
    <source>
        <dbReference type="EMBL" id="SOV79777.1"/>
    </source>
</evidence>
<dbReference type="OrthoDB" id="18302at2759"/>
<evidence type="ECO:0000256" key="1">
    <source>
        <dbReference type="ARBA" id="ARBA00008306"/>
    </source>
</evidence>
<comment type="similarity">
    <text evidence="1">Belongs to the RMD1/sif2 family.</text>
</comment>
<dbReference type="GO" id="GO:0005739">
    <property type="term" value="C:mitochondrion"/>
    <property type="evidence" value="ECO:0007669"/>
    <property type="project" value="UniProtKB-ARBA"/>
</dbReference>
<name>A0A2P9DFM2_PLARE</name>